<dbReference type="STRING" id="202955.GCA_000759995_01414"/>
<keyword evidence="3" id="KW-1185">Reference proteome</keyword>
<organism evidence="2 3">
    <name type="scientific">Acinetobacter tjernbergiae DSM 14971 = CIP 107465</name>
    <dbReference type="NCBI Taxonomy" id="1120928"/>
    <lineage>
        <taxon>Bacteria</taxon>
        <taxon>Pseudomonadati</taxon>
        <taxon>Pseudomonadota</taxon>
        <taxon>Gammaproteobacteria</taxon>
        <taxon>Moraxellales</taxon>
        <taxon>Moraxellaceae</taxon>
        <taxon>Acinetobacter</taxon>
    </lineage>
</organism>
<accession>V2V0K0</accession>
<protein>
    <submittedName>
        <fullName evidence="2">Uncharacterized protein</fullName>
    </submittedName>
</protein>
<dbReference type="RefSeq" id="WP_023274751.1">
    <property type="nucleotide sequence ID" value="NZ_AYEV01000031.1"/>
</dbReference>
<dbReference type="eggNOG" id="COG3419">
    <property type="taxonomic scope" value="Bacteria"/>
</dbReference>
<reference evidence="2 3" key="1">
    <citation type="submission" date="2013-10" db="EMBL/GenBank/DDBJ databases">
        <title>The Genome Sequence of Acinetobacter tjernbergiae CIP107465.</title>
        <authorList>
            <consortium name="The Broad Institute Genomics Platform"/>
            <consortium name="The Broad Institute Genome Sequencing Center for Infectious Disease"/>
            <person name="Cerqueira G."/>
            <person name="Feldgarden M."/>
            <person name="Courvalin P."/>
            <person name="Grillot-Courvalin C."/>
            <person name="Clermont D."/>
            <person name="Rocha E."/>
            <person name="Yoon E.-J."/>
            <person name="Nemec A."/>
            <person name="Young S.K."/>
            <person name="Zeng Q."/>
            <person name="Gargeya S."/>
            <person name="Fitzgerald M."/>
            <person name="Abouelleil A."/>
            <person name="Alvarado L."/>
            <person name="Berlin A.M."/>
            <person name="Chapman S.B."/>
            <person name="Gainer-Dewar J."/>
            <person name="Goldberg J."/>
            <person name="Gnerre S."/>
            <person name="Griggs A."/>
            <person name="Gujja S."/>
            <person name="Hansen M."/>
            <person name="Howarth C."/>
            <person name="Imamovic A."/>
            <person name="Ireland A."/>
            <person name="Larimer J."/>
            <person name="McCowan C."/>
            <person name="Murphy C."/>
            <person name="Pearson M."/>
            <person name="Poon T.W."/>
            <person name="Priest M."/>
            <person name="Roberts A."/>
            <person name="Saif S."/>
            <person name="Shea T."/>
            <person name="Sykes S."/>
            <person name="Wortman J."/>
            <person name="Nusbaum C."/>
            <person name="Birren B."/>
        </authorList>
    </citation>
    <scope>NUCLEOTIDE SEQUENCE [LARGE SCALE GENOMIC DNA]</scope>
    <source>
        <strain evidence="2 3">CIP 107465</strain>
    </source>
</reference>
<sequence length="1402" mass="148401">MKKLKNRLNSQNHTHHIQYGVSFAWAFTGTMLVASSVVQASDMQIYAVPTAGKKTIVMMLDTSGSMGYSLSSGYSLYDDYGLTSSSCSVTSATSSTTPSYTRYYCSVAASTTNAKVKDASSGCEVQSGGGYRCYDRLTRLKDGMFTFLNSNNPTLDNVRVGLGHFSGYDAGTTTGDGSTGEILVAAKVLGAPGSTQRTALKSAVAGLVASKGTPSAHAFAEAAAYLMGTSTYSENRVYRDIAVEKQRLIRSYTTQRTGTSSSNYRWKYTYTYSFNSSCTALNATNFGSYVQTCATWNAASNTSYTDPSFAATSATSPVWTNQPALASYDSTNPTSVPNNPGASTNQTIIYRLNESQLYQIIADANSGVPKSKSRDTTSNPDIVTDRTAADVNAIYKSPLPAVADRVSCDGQGIYFLSDGAANSSSTSEATQVMSKALGSNGTGFSCTGGLSNTGSDSAWDCMGEFAKKLYDGTKNPTGVSIQTAFVGFGSVMNNLTATSGADDARNACRVSSRTQSDRTSDDACSPGQGTYAVNNPGYGNGGFFPTQSAAGVTDSVIAFINNLGKAPLEPLTTGAISVPVDDLDPTGLQPHGYLRALEPNPQSNKVIWSGNLKKYKVALTGTNTGAFTSVNGTTLVYNKDGGFNTNTKDIWNNATVYQNTSYDDGGIVNLGGAYSRVPMPILGQNQDLNKKPKEYALTATPNALRTLFTDVAVTSGGTLAGISNNGASLLRIPEGPLPNTNVASYVLGKFSTQLGLKDFPLLVKQKLLNYLGYSVPLDETATILPTSLITPNAPNLAMGGSIHSYPVQLTYSGTLDSTGKLTSTRSQSVLYGTMDGGLHIVDSETGAEQMVFVPAELLRNTVNSKALVKGQDDNDAPVQGVDAAWVADAAYTTQKSASAGVSSLVKARQMNVYGGLRMGGSSYYGLDVLDPKAPKFLFRVGADQSAYSRMGQSWSKPVLANIRYNNQIKRVMIVGGGYDQCYENPKFEFGKVLSYTNVSGVNVPTDYPDASCDNRTEAKGNAIYIIDAKTGDKLWWASSSSGANITNTDMKHSIVSRISVIDRDADGLVDHLYFGDLGGQVFRADLNNTSGTTAANLGKRVVRLANLATTATGTGLADGKNPRFYEAPTVTIHDQGSTTFILVGVASGNRSTPLDVYPLIGRDGMLPKDAFTDRLLNNVYGVIDRDFIKSDLISGSPTLLSQNKTLLTFQKNPQTLTGNIPAVFIGATATKDGWYRSLSSKSDGTEVSTTSTGLRRIAGGMKAFEEPLAITGNLVIPVYDPQGTGIAPQNPCLPRVVGETDRQLYGLPFGVYIKSDGTVDSGSSGMEQYSGFQTTTQNCADGAAECNANPIGTGIRGVALVPKTNTSSSCSGKTISGPLKGVGEWGCDSIINPTRWYEKWVK</sequence>
<dbReference type="Proteomes" id="UP000017404">
    <property type="component" value="Unassembled WGS sequence"/>
</dbReference>
<feature type="region of interest" description="Disordered" evidence="1">
    <location>
        <begin position="503"/>
        <end position="528"/>
    </location>
</feature>
<dbReference type="eggNOG" id="COG2304">
    <property type="taxonomic scope" value="Bacteria"/>
</dbReference>
<dbReference type="Gene3D" id="3.40.50.410">
    <property type="entry name" value="von Willebrand factor, type A domain"/>
    <property type="match status" value="1"/>
</dbReference>
<gene>
    <name evidence="2" type="ORF">F990_02755</name>
</gene>
<dbReference type="PATRIC" id="fig|1120928.5.peg.2784"/>
<dbReference type="InterPro" id="IPR036465">
    <property type="entry name" value="vWFA_dom_sf"/>
</dbReference>
<proteinExistence type="predicted"/>
<name>V2V0K0_9GAMM</name>
<evidence type="ECO:0000313" key="3">
    <source>
        <dbReference type="Proteomes" id="UP000017404"/>
    </source>
</evidence>
<evidence type="ECO:0000313" key="2">
    <source>
        <dbReference type="EMBL" id="ESK54396.1"/>
    </source>
</evidence>
<dbReference type="EMBL" id="AYEV01000031">
    <property type="protein sequence ID" value="ESK54396.1"/>
    <property type="molecule type" value="Genomic_DNA"/>
</dbReference>
<comment type="caution">
    <text evidence="2">The sequence shown here is derived from an EMBL/GenBank/DDBJ whole genome shotgun (WGS) entry which is preliminary data.</text>
</comment>
<dbReference type="OrthoDB" id="7156875at2"/>
<evidence type="ECO:0000256" key="1">
    <source>
        <dbReference type="SAM" id="MobiDB-lite"/>
    </source>
</evidence>